<proteinExistence type="predicted"/>
<feature type="transmembrane region" description="Helical" evidence="5">
    <location>
        <begin position="71"/>
        <end position="90"/>
    </location>
</feature>
<organism evidence="6 7">
    <name type="scientific">Lagenidium giganteum</name>
    <dbReference type="NCBI Taxonomy" id="4803"/>
    <lineage>
        <taxon>Eukaryota</taxon>
        <taxon>Sar</taxon>
        <taxon>Stramenopiles</taxon>
        <taxon>Oomycota</taxon>
        <taxon>Peronosporomycetes</taxon>
        <taxon>Pythiales</taxon>
        <taxon>Pythiaceae</taxon>
    </lineage>
</organism>
<dbReference type="Gene3D" id="1.20.1250.20">
    <property type="entry name" value="MFS general substrate transporter like domains"/>
    <property type="match status" value="1"/>
</dbReference>
<feature type="transmembrane region" description="Helical" evidence="5">
    <location>
        <begin position="473"/>
        <end position="493"/>
    </location>
</feature>
<dbReference type="GO" id="GO:0022857">
    <property type="term" value="F:transmembrane transporter activity"/>
    <property type="evidence" value="ECO:0007669"/>
    <property type="project" value="InterPro"/>
</dbReference>
<gene>
    <name evidence="6" type="ORF">N0F65_008265</name>
</gene>
<dbReference type="PANTHER" id="PTHR21576:SF158">
    <property type="entry name" value="RIBOSOMAL RNA-PROCESSING PROTEIN 12-LIKE CONSERVED DOMAIN-CONTAINING PROTEIN"/>
    <property type="match status" value="1"/>
</dbReference>
<feature type="transmembrane region" description="Helical" evidence="5">
    <location>
        <begin position="800"/>
        <end position="818"/>
    </location>
</feature>
<dbReference type="EMBL" id="DAKRPA010000154">
    <property type="protein sequence ID" value="DAZ96834.1"/>
    <property type="molecule type" value="Genomic_DNA"/>
</dbReference>
<feature type="transmembrane region" description="Helical" evidence="5">
    <location>
        <begin position="312"/>
        <end position="330"/>
    </location>
</feature>
<reference evidence="6" key="1">
    <citation type="submission" date="2022-11" db="EMBL/GenBank/DDBJ databases">
        <authorList>
            <person name="Morgan W.R."/>
            <person name="Tartar A."/>
        </authorList>
    </citation>
    <scope>NUCLEOTIDE SEQUENCE</scope>
    <source>
        <strain evidence="6">ARSEF 373</strain>
    </source>
</reference>
<evidence type="ECO:0000256" key="2">
    <source>
        <dbReference type="ARBA" id="ARBA00022692"/>
    </source>
</evidence>
<evidence type="ECO:0000256" key="4">
    <source>
        <dbReference type="ARBA" id="ARBA00023136"/>
    </source>
</evidence>
<comment type="caution">
    <text evidence="6">The sequence shown here is derived from an EMBL/GenBank/DDBJ whole genome shotgun (WGS) entry which is preliminary data.</text>
</comment>
<protein>
    <submittedName>
        <fullName evidence="6">Uncharacterized protein</fullName>
    </submittedName>
</protein>
<reference evidence="6" key="2">
    <citation type="journal article" date="2023" name="Microbiol Resour">
        <title>Decontamination and Annotation of the Draft Genome Sequence of the Oomycete Lagenidium giganteum ARSEF 373.</title>
        <authorList>
            <person name="Morgan W.R."/>
            <person name="Tartar A."/>
        </authorList>
    </citation>
    <scope>NUCLEOTIDE SEQUENCE</scope>
    <source>
        <strain evidence="6">ARSEF 373</strain>
    </source>
</reference>
<feature type="transmembrane region" description="Helical" evidence="5">
    <location>
        <begin position="398"/>
        <end position="418"/>
    </location>
</feature>
<dbReference type="PANTHER" id="PTHR21576">
    <property type="entry name" value="UNCHARACTERIZED NODULIN-LIKE PROTEIN"/>
    <property type="match status" value="1"/>
</dbReference>
<feature type="transmembrane region" description="Helical" evidence="5">
    <location>
        <begin position="499"/>
        <end position="519"/>
    </location>
</feature>
<feature type="transmembrane region" description="Helical" evidence="5">
    <location>
        <begin position="570"/>
        <end position="587"/>
    </location>
</feature>
<dbReference type="GO" id="GO:0016020">
    <property type="term" value="C:membrane"/>
    <property type="evidence" value="ECO:0007669"/>
    <property type="project" value="UniProtKB-SubCell"/>
</dbReference>
<evidence type="ECO:0000256" key="5">
    <source>
        <dbReference type="SAM" id="Phobius"/>
    </source>
</evidence>
<keyword evidence="3 5" id="KW-1133">Transmembrane helix</keyword>
<dbReference type="AlphaFoldDB" id="A0AAV2YTY7"/>
<accession>A0AAV2YTY7</accession>
<feature type="transmembrane region" description="Helical" evidence="5">
    <location>
        <begin position="120"/>
        <end position="144"/>
    </location>
</feature>
<dbReference type="InterPro" id="IPR036259">
    <property type="entry name" value="MFS_trans_sf"/>
</dbReference>
<keyword evidence="7" id="KW-1185">Reference proteome</keyword>
<feature type="transmembrane region" description="Helical" evidence="5">
    <location>
        <begin position="531"/>
        <end position="550"/>
    </location>
</feature>
<keyword evidence="2 5" id="KW-0812">Transmembrane</keyword>
<name>A0AAV2YTY7_9STRA</name>
<dbReference type="Pfam" id="PF07690">
    <property type="entry name" value="MFS_1"/>
    <property type="match status" value="1"/>
</dbReference>
<keyword evidence="4 5" id="KW-0472">Membrane</keyword>
<dbReference type="SUPFAM" id="SSF103473">
    <property type="entry name" value="MFS general substrate transporter"/>
    <property type="match status" value="2"/>
</dbReference>
<evidence type="ECO:0000256" key="3">
    <source>
        <dbReference type="ARBA" id="ARBA00022989"/>
    </source>
</evidence>
<feature type="transmembrane region" description="Helical" evidence="5">
    <location>
        <begin position="281"/>
        <end position="300"/>
    </location>
</feature>
<feature type="transmembrane region" description="Helical" evidence="5">
    <location>
        <begin position="187"/>
        <end position="208"/>
    </location>
</feature>
<feature type="transmembrane region" description="Helical" evidence="5">
    <location>
        <begin position="356"/>
        <end position="378"/>
    </location>
</feature>
<feature type="transmembrane region" description="Helical" evidence="5">
    <location>
        <begin position="244"/>
        <end position="269"/>
    </location>
</feature>
<feature type="transmembrane region" description="Helical" evidence="5">
    <location>
        <begin position="760"/>
        <end position="780"/>
    </location>
</feature>
<evidence type="ECO:0000313" key="6">
    <source>
        <dbReference type="EMBL" id="DAZ96834.1"/>
    </source>
</evidence>
<feature type="transmembrane region" description="Helical" evidence="5">
    <location>
        <begin position="35"/>
        <end position="59"/>
    </location>
</feature>
<feature type="transmembrane region" description="Helical" evidence="5">
    <location>
        <begin position="633"/>
        <end position="658"/>
    </location>
</feature>
<feature type="transmembrane region" description="Helical" evidence="5">
    <location>
        <begin position="156"/>
        <end position="175"/>
    </location>
</feature>
<dbReference type="Proteomes" id="UP001146120">
    <property type="component" value="Unassembled WGS sequence"/>
</dbReference>
<dbReference type="InterPro" id="IPR011701">
    <property type="entry name" value="MFS"/>
</dbReference>
<comment type="subcellular location">
    <subcellularLocation>
        <location evidence="1">Membrane</location>
        <topology evidence="1">Multi-pass membrane protein</topology>
    </subcellularLocation>
</comment>
<evidence type="ECO:0000313" key="7">
    <source>
        <dbReference type="Proteomes" id="UP001146120"/>
    </source>
</evidence>
<sequence>MKKLCCRIKMDPPSADADRHSGELVQNPCTRVERWLAFLSGIAMMLSVGSFYAMSAWNAQLKTYMHYSQEGIVLISSMAIIGSYLTWFGGFVIDRIGVTQTLTVGTIASLAYFPSASSPLRIGLCCLLVGLFGAVYILASYVTLGNVFGHHNRGKVMAALSSAYSCGGALFAFVVQRGFDGNVPGYFAFIGVVLVVIGCIGILLFSFLPRGSAVPRTPSFECADVHAQGDNNQSGTALLSNLEFWLLFVATLVIVGAGLFVVSNVFFIVESLRGDMAQVPWLISLFSFTNTCSRLLTGIASDHVIATWPRGYFAALAALITAFAQVLFLLRRGNSTLPVITREDFGVQHFGKNYGLLNLANAIGSPFVLSPLSSFVYHRHAVPVDGVEKCYGRDCFNPVFLFIIVQCVVAFVCSIKLGRLHHRRHRYQLITDEKASDARYATAKRRSALGAGVALLVGVECLKTYVRHSQEDIPAISSMAVMGSYLSWFPGVVFDRNGVTHALTVGILGLGIVDSLLWAPLEYMPLRVSPWAVGTCCIFPGVFASFYHLARPLTAVVELSIIHRWFDGNVPGFFLFLGVFLVVRGVAAKLTYPTEGVSHDDSEPSIQTKVPSLRCMSPRRNITGWSLLRSYDFWLLFVPVLVVIGVGLFVMSNVSFIVESLGGPRTQVPFMIALFSVGNTSSRLLTGALPDHMIASWPRAYFVAASAVGTALTQHEFFFLPNSWLMLPFVGAGISEGVMFGTFPVIIWGPFGVAHFGKNYTYSMLGFANAIGLPLLLSPFSSAFYHVHASRNHGLENPCFLLIIALCVVAFACCVQLGRRHGHSFAQSHPYQALP</sequence>
<feature type="transmembrane region" description="Helical" evidence="5">
    <location>
        <begin position="726"/>
        <end position="748"/>
    </location>
</feature>
<evidence type="ECO:0000256" key="1">
    <source>
        <dbReference type="ARBA" id="ARBA00004141"/>
    </source>
</evidence>